<proteinExistence type="predicted"/>
<dbReference type="AlphaFoldDB" id="A0A6J5W5W3"/>
<sequence length="348" mass="40142">MEMESNLIMKNQKLEAFGILRKALIISTRNTNFFIFTILTSFPLFCFLVYYESSLQKSLVEISKILNPPYKHNNFIGYNAYFNLSWSIPLDIATKLNKEFPYELTHLGLLYLVPLHLLKLSTVIVIVHLASKIYTEEIPTTMTFKEMVHRPFGKTRLKGAFVTYVYVLFLSTCTLLGLAWLGITYYALFRDFSFMDDRVSYALFRNFSFTDDRVSYAVLCWPSFVALLTMYLAWSSVWNVSVVISILEGTRGIKAFGQAIYLTSGCEWKGFILMLIFCAWEVGLRLPCLYIGSYERGNYIGLVAQVSLFCFGNVLKWVACMIYFYDCKNRALEKKLIMKGKKRAESCG</sequence>
<feature type="transmembrane region" description="Helical" evidence="1">
    <location>
        <begin position="31"/>
        <end position="51"/>
    </location>
</feature>
<dbReference type="PANTHER" id="PTHR36714">
    <property type="entry name" value="T23E23.1"/>
    <property type="match status" value="1"/>
</dbReference>
<keyword evidence="1" id="KW-0472">Membrane</keyword>
<dbReference type="PANTHER" id="PTHR36714:SF7">
    <property type="entry name" value="TRANSMEMBRANE PROTEIN"/>
    <property type="match status" value="1"/>
</dbReference>
<evidence type="ECO:0000313" key="4">
    <source>
        <dbReference type="Proteomes" id="UP000507222"/>
    </source>
</evidence>
<gene>
    <name evidence="2" type="ORF">CURHAP_LOCUS6165</name>
    <name evidence="3" type="ORF">ORAREDHAP_LOCUS6222</name>
</gene>
<evidence type="ECO:0000256" key="1">
    <source>
        <dbReference type="SAM" id="Phobius"/>
    </source>
</evidence>
<organism evidence="3 5">
    <name type="scientific">Prunus armeniaca</name>
    <name type="common">Apricot</name>
    <name type="synonym">Armeniaca vulgaris</name>
    <dbReference type="NCBI Taxonomy" id="36596"/>
    <lineage>
        <taxon>Eukaryota</taxon>
        <taxon>Viridiplantae</taxon>
        <taxon>Streptophyta</taxon>
        <taxon>Embryophyta</taxon>
        <taxon>Tracheophyta</taxon>
        <taxon>Spermatophyta</taxon>
        <taxon>Magnoliopsida</taxon>
        <taxon>eudicotyledons</taxon>
        <taxon>Gunneridae</taxon>
        <taxon>Pentapetalae</taxon>
        <taxon>rosids</taxon>
        <taxon>fabids</taxon>
        <taxon>Rosales</taxon>
        <taxon>Rosaceae</taxon>
        <taxon>Amygdaloideae</taxon>
        <taxon>Amygdaleae</taxon>
        <taxon>Prunus</taxon>
    </lineage>
</organism>
<dbReference type="OrthoDB" id="1158689at2759"/>
<reference evidence="5" key="1">
    <citation type="journal article" date="2020" name="Genome Biol.">
        <title>Gamete binning: chromosome-level and haplotype-resolved genome assembly enabled by high-throughput single-cell sequencing of gamete genomes.</title>
        <authorList>
            <person name="Campoy J.A."/>
            <person name="Sun H."/>
            <person name="Goel M."/>
            <person name="Jiao W.-B."/>
            <person name="Folz-Donahue K."/>
            <person name="Wang N."/>
            <person name="Rubio M."/>
            <person name="Liu C."/>
            <person name="Kukat C."/>
            <person name="Ruiz D."/>
            <person name="Huettel B."/>
            <person name="Schneeberger K."/>
        </authorList>
    </citation>
    <scope>NUCLEOTIDE SEQUENCE [LARGE SCALE GENOMIC DNA]</scope>
    <source>
        <strain evidence="5">cv. Rojo Pasion</strain>
    </source>
</reference>
<feature type="transmembrane region" description="Helical" evidence="1">
    <location>
        <begin position="259"/>
        <end position="282"/>
    </location>
</feature>
<dbReference type="EMBL" id="CAEKDK010000001">
    <property type="protein sequence ID" value="CAB4264401.1"/>
    <property type="molecule type" value="Genomic_DNA"/>
</dbReference>
<dbReference type="Proteomes" id="UP000507245">
    <property type="component" value="Unassembled WGS sequence"/>
</dbReference>
<evidence type="ECO:0000313" key="3">
    <source>
        <dbReference type="EMBL" id="CAB4295024.1"/>
    </source>
</evidence>
<reference evidence="3 4" key="2">
    <citation type="submission" date="2020-05" db="EMBL/GenBank/DDBJ databases">
        <authorList>
            <person name="Campoy J."/>
            <person name="Schneeberger K."/>
            <person name="Spophaly S."/>
        </authorList>
    </citation>
    <scope>NUCLEOTIDE SEQUENCE [LARGE SCALE GENOMIC DNA]</scope>
    <source>
        <strain evidence="3">PruArmRojPasFocal</strain>
    </source>
</reference>
<feature type="transmembrane region" description="Helical" evidence="1">
    <location>
        <begin position="109"/>
        <end position="130"/>
    </location>
</feature>
<evidence type="ECO:0000313" key="2">
    <source>
        <dbReference type="EMBL" id="CAB4264401.1"/>
    </source>
</evidence>
<protein>
    <submittedName>
        <fullName evidence="3">Uncharacterized protein</fullName>
    </submittedName>
</protein>
<feature type="transmembrane region" description="Helical" evidence="1">
    <location>
        <begin position="164"/>
        <end position="188"/>
    </location>
</feature>
<feature type="transmembrane region" description="Helical" evidence="1">
    <location>
        <begin position="224"/>
        <end position="247"/>
    </location>
</feature>
<evidence type="ECO:0000313" key="5">
    <source>
        <dbReference type="Proteomes" id="UP000507245"/>
    </source>
</evidence>
<keyword evidence="5" id="KW-1185">Reference proteome</keyword>
<dbReference type="Proteomes" id="UP000507222">
    <property type="component" value="Unassembled WGS sequence"/>
</dbReference>
<accession>A0A6J5W5W3</accession>
<dbReference type="EMBL" id="CAEKKB010000001">
    <property type="protein sequence ID" value="CAB4295024.1"/>
    <property type="molecule type" value="Genomic_DNA"/>
</dbReference>
<keyword evidence="1" id="KW-1133">Transmembrane helix</keyword>
<name>A0A6J5W5W3_PRUAR</name>
<keyword evidence="1" id="KW-0812">Transmembrane</keyword>
<feature type="transmembrane region" description="Helical" evidence="1">
    <location>
        <begin position="302"/>
        <end position="325"/>
    </location>
</feature>